<evidence type="ECO:0000313" key="4">
    <source>
        <dbReference type="Proteomes" id="UP001642409"/>
    </source>
</evidence>
<dbReference type="EMBL" id="CAXDID020000255">
    <property type="protein sequence ID" value="CAL6065516.1"/>
    <property type="molecule type" value="Genomic_DNA"/>
</dbReference>
<reference evidence="3 4" key="2">
    <citation type="submission" date="2024-07" db="EMBL/GenBank/DDBJ databases">
        <authorList>
            <person name="Akdeniz Z."/>
        </authorList>
    </citation>
    <scope>NUCLEOTIDE SEQUENCE [LARGE SCALE GENOMIC DNA]</scope>
</reference>
<gene>
    <name evidence="2" type="ORF">HINF_LOCUS28652</name>
    <name evidence="3" type="ORF">HINF_LOCUS51879</name>
</gene>
<organism evidence="2">
    <name type="scientific">Hexamita inflata</name>
    <dbReference type="NCBI Taxonomy" id="28002"/>
    <lineage>
        <taxon>Eukaryota</taxon>
        <taxon>Metamonada</taxon>
        <taxon>Diplomonadida</taxon>
        <taxon>Hexamitidae</taxon>
        <taxon>Hexamitinae</taxon>
        <taxon>Hexamita</taxon>
    </lineage>
</organism>
<feature type="transmembrane region" description="Helical" evidence="1">
    <location>
        <begin position="26"/>
        <end position="50"/>
    </location>
</feature>
<feature type="transmembrane region" description="Helical" evidence="1">
    <location>
        <begin position="62"/>
        <end position="84"/>
    </location>
</feature>
<evidence type="ECO:0000256" key="1">
    <source>
        <dbReference type="SAM" id="Phobius"/>
    </source>
</evidence>
<accession>A0AA86U7T8</accession>
<keyword evidence="1" id="KW-1133">Transmembrane helix</keyword>
<name>A0AA86U7T8_9EUKA</name>
<evidence type="ECO:0000313" key="2">
    <source>
        <dbReference type="EMBL" id="CAI9941007.1"/>
    </source>
</evidence>
<sequence>MLTIQQSHSLPILNQKHSRASLKSQIFYFSSFCISDNYFIFVPFIIFYVINSFLNFTNVTRSFIFLSFVISVVIELKLFILVTFKDKILLWPVRFILFNQLFGCFKLIIELLTFNSEVAGMQQSRFASLTFKTSQNVFLNKSEPNFEYRQPHLIKVNVLQVSFSTPMCVNVQQSKVSSLKFPVKSSKFTLKLYKIRLIYYHYKHFNVEILKQALRLDQILIVKLLK</sequence>
<feature type="transmembrane region" description="Helical" evidence="1">
    <location>
        <begin position="96"/>
        <end position="114"/>
    </location>
</feature>
<comment type="caution">
    <text evidence="2">The sequence shown here is derived from an EMBL/GenBank/DDBJ whole genome shotgun (WGS) entry which is preliminary data.</text>
</comment>
<keyword evidence="1" id="KW-0812">Transmembrane</keyword>
<keyword evidence="4" id="KW-1185">Reference proteome</keyword>
<protein>
    <submittedName>
        <fullName evidence="3">Hypothetical_protein</fullName>
    </submittedName>
</protein>
<dbReference type="EMBL" id="CATOUU010000686">
    <property type="protein sequence ID" value="CAI9941007.1"/>
    <property type="molecule type" value="Genomic_DNA"/>
</dbReference>
<evidence type="ECO:0000313" key="3">
    <source>
        <dbReference type="EMBL" id="CAL6065516.1"/>
    </source>
</evidence>
<proteinExistence type="predicted"/>
<reference evidence="2" key="1">
    <citation type="submission" date="2023-06" db="EMBL/GenBank/DDBJ databases">
        <authorList>
            <person name="Kurt Z."/>
        </authorList>
    </citation>
    <scope>NUCLEOTIDE SEQUENCE</scope>
</reference>
<keyword evidence="1" id="KW-0472">Membrane</keyword>
<dbReference type="Proteomes" id="UP001642409">
    <property type="component" value="Unassembled WGS sequence"/>
</dbReference>
<dbReference type="AlphaFoldDB" id="A0AA86U7T8"/>